<evidence type="ECO:0000313" key="4">
    <source>
        <dbReference type="WBParaSite" id="EEL_0000722101-mRNA-1"/>
    </source>
</evidence>
<evidence type="ECO:0000259" key="2">
    <source>
        <dbReference type="Pfam" id="PF18995"/>
    </source>
</evidence>
<protein>
    <recommendedName>
        <fullName evidence="1">E3 ubiquitin-protein ligase</fullName>
        <ecNumber evidence="1">2.3.2.27</ecNumber>
    </recommendedName>
</protein>
<keyword evidence="1" id="KW-0479">Metal-binding</keyword>
<dbReference type="WBParaSite" id="EEL_0000722101-mRNA-1">
    <property type="protein sequence ID" value="EEL_0000722101-mRNA-1"/>
    <property type="gene ID" value="EEL_0000722101"/>
</dbReference>
<accession>A0A0R3RY75</accession>
<dbReference type="GO" id="GO:0000151">
    <property type="term" value="C:ubiquitin ligase complex"/>
    <property type="evidence" value="ECO:0007669"/>
    <property type="project" value="TreeGrafter"/>
</dbReference>
<dbReference type="GO" id="GO:0005737">
    <property type="term" value="C:cytoplasm"/>
    <property type="evidence" value="ECO:0007669"/>
    <property type="project" value="TreeGrafter"/>
</dbReference>
<evidence type="ECO:0000313" key="3">
    <source>
        <dbReference type="Proteomes" id="UP000050640"/>
    </source>
</evidence>
<dbReference type="PANTHER" id="PTHR21497:SF39">
    <property type="entry name" value="E3 UBIQUITIN-PROTEIN LIGASE UBR3"/>
    <property type="match status" value="1"/>
</dbReference>
<dbReference type="EC" id="2.3.2.27" evidence="1"/>
<dbReference type="PANTHER" id="PTHR21497">
    <property type="entry name" value="UBIQUITIN LIGASE E3 ALPHA-RELATED"/>
    <property type="match status" value="1"/>
</dbReference>
<evidence type="ECO:0000256" key="1">
    <source>
        <dbReference type="RuleBase" id="RU366018"/>
    </source>
</evidence>
<dbReference type="GO" id="GO:0008270">
    <property type="term" value="F:zinc ion binding"/>
    <property type="evidence" value="ECO:0007669"/>
    <property type="project" value="UniProtKB-UniRule"/>
</dbReference>
<keyword evidence="1" id="KW-0833">Ubl conjugation pathway</keyword>
<keyword evidence="3" id="KW-1185">Reference proteome</keyword>
<name>A0A0R3RY75_9BILA</name>
<dbReference type="Pfam" id="PF18995">
    <property type="entry name" value="PRT6_C"/>
    <property type="match status" value="1"/>
</dbReference>
<dbReference type="GO" id="GO:0061630">
    <property type="term" value="F:ubiquitin protein ligase activity"/>
    <property type="evidence" value="ECO:0007669"/>
    <property type="project" value="UniProtKB-UniRule"/>
</dbReference>
<sequence>MNIYKLLTGEDKLSLQLIPVVHIEKWVDEVMLLINTEGFLKRVRMEPLTWRRFTLVEPLKNYAEIFLQCCYQPCQKCQKKSTDQYVCLLCGRILNLDRSCYDVPKCLTFHANECGNGAACFLSVASRLIIIVLSQLGAIWGHLYFDADGNEVHDFMLVLMIFTF</sequence>
<dbReference type="AlphaFoldDB" id="A0A0R3RY75"/>
<dbReference type="UniPathway" id="UPA00143"/>
<dbReference type="GO" id="GO:0016567">
    <property type="term" value="P:protein ubiquitination"/>
    <property type="evidence" value="ECO:0007669"/>
    <property type="project" value="UniProtKB-UniRule"/>
</dbReference>
<reference evidence="4" key="1">
    <citation type="submission" date="2017-02" db="UniProtKB">
        <authorList>
            <consortium name="WormBaseParasite"/>
        </authorList>
    </citation>
    <scope>IDENTIFICATION</scope>
</reference>
<dbReference type="STRING" id="1147741.A0A0R3RY75"/>
<organism evidence="3 4">
    <name type="scientific">Elaeophora elaphi</name>
    <dbReference type="NCBI Taxonomy" id="1147741"/>
    <lineage>
        <taxon>Eukaryota</taxon>
        <taxon>Metazoa</taxon>
        <taxon>Ecdysozoa</taxon>
        <taxon>Nematoda</taxon>
        <taxon>Chromadorea</taxon>
        <taxon>Rhabditida</taxon>
        <taxon>Spirurina</taxon>
        <taxon>Spiruromorpha</taxon>
        <taxon>Filarioidea</taxon>
        <taxon>Onchocercidae</taxon>
        <taxon>Elaeophora</taxon>
    </lineage>
</organism>
<dbReference type="InterPro" id="IPR044046">
    <property type="entry name" value="E3_ligase_UBR-like_C"/>
</dbReference>
<keyword evidence="1" id="KW-0863">Zinc-finger</keyword>
<proteinExistence type="inferred from homology"/>
<feature type="domain" description="E3 ubiquitin-protein ligase UBR-like C-terminal" evidence="2">
    <location>
        <begin position="50"/>
        <end position="148"/>
    </location>
</feature>
<dbReference type="InterPro" id="IPR039164">
    <property type="entry name" value="UBR1-like"/>
</dbReference>
<keyword evidence="1" id="KW-0862">Zinc</keyword>
<comment type="function">
    <text evidence="1">Ubiquitin ligase protein which is a component of the N-end rule pathway. Recognizes and binds to proteins bearing specific N-terminal residues that are destabilizing according to the N-end rule, leading to their ubiquitination and subsequent degradation.</text>
</comment>
<comment type="catalytic activity">
    <reaction evidence="1">
        <text>S-ubiquitinyl-[E2 ubiquitin-conjugating enzyme]-L-cysteine + [acceptor protein]-L-lysine = [E2 ubiquitin-conjugating enzyme]-L-cysteine + N(6)-ubiquitinyl-[acceptor protein]-L-lysine.</text>
        <dbReference type="EC" id="2.3.2.27"/>
    </reaction>
</comment>
<keyword evidence="1" id="KW-0808">Transferase</keyword>
<dbReference type="Proteomes" id="UP000050640">
    <property type="component" value="Unplaced"/>
</dbReference>
<comment type="similarity">
    <text evidence="1">Belongs to the E3 ubiquitin-protein ligase UBR1-like family.</text>
</comment>
<dbReference type="GO" id="GO:0071596">
    <property type="term" value="P:ubiquitin-dependent protein catabolic process via the N-end rule pathway"/>
    <property type="evidence" value="ECO:0007669"/>
    <property type="project" value="UniProtKB-UniRule"/>
</dbReference>
<comment type="pathway">
    <text evidence="1">Protein modification; protein ubiquitination.</text>
</comment>